<accession>A0A517QQN5</accession>
<dbReference type="Proteomes" id="UP000315724">
    <property type="component" value="Chromosome"/>
</dbReference>
<evidence type="ECO:0000313" key="1">
    <source>
        <dbReference type="EMBL" id="QDT33908.1"/>
    </source>
</evidence>
<gene>
    <name evidence="1" type="ORF">Mal48_31640</name>
</gene>
<evidence type="ECO:0000313" key="2">
    <source>
        <dbReference type="Proteomes" id="UP000315724"/>
    </source>
</evidence>
<dbReference type="EMBL" id="CP036267">
    <property type="protein sequence ID" value="QDT33908.1"/>
    <property type="molecule type" value="Genomic_DNA"/>
</dbReference>
<sequence length="69" mass="8158">MVARHFSPRSNFAFFRHNFTTHLELYAAWQETWRSAAISMRFVPGEVHIHGFSDRLPRDGMQLLKLDLL</sequence>
<reference evidence="1 2" key="1">
    <citation type="submission" date="2019-02" db="EMBL/GenBank/DDBJ databases">
        <title>Deep-cultivation of Planctomycetes and their phenomic and genomic characterization uncovers novel biology.</title>
        <authorList>
            <person name="Wiegand S."/>
            <person name="Jogler M."/>
            <person name="Boedeker C."/>
            <person name="Pinto D."/>
            <person name="Vollmers J."/>
            <person name="Rivas-Marin E."/>
            <person name="Kohn T."/>
            <person name="Peeters S.H."/>
            <person name="Heuer A."/>
            <person name="Rast P."/>
            <person name="Oberbeckmann S."/>
            <person name="Bunk B."/>
            <person name="Jeske O."/>
            <person name="Meyerdierks A."/>
            <person name="Storesund J.E."/>
            <person name="Kallscheuer N."/>
            <person name="Luecker S."/>
            <person name="Lage O.M."/>
            <person name="Pohl T."/>
            <person name="Merkel B.J."/>
            <person name="Hornburger P."/>
            <person name="Mueller R.-W."/>
            <person name="Bruemmer F."/>
            <person name="Labrenz M."/>
            <person name="Spormann A.M."/>
            <person name="Op den Camp H."/>
            <person name="Overmann J."/>
            <person name="Amann R."/>
            <person name="Jetten M.S.M."/>
            <person name="Mascher T."/>
            <person name="Medema M.H."/>
            <person name="Devos D.P."/>
            <person name="Kaster A.-K."/>
            <person name="Ovreas L."/>
            <person name="Rohde M."/>
            <person name="Galperin M.Y."/>
            <person name="Jogler C."/>
        </authorList>
    </citation>
    <scope>NUCLEOTIDE SEQUENCE [LARGE SCALE GENOMIC DNA]</scope>
    <source>
        <strain evidence="1 2">Mal48</strain>
    </source>
</reference>
<dbReference type="AlphaFoldDB" id="A0A517QQN5"/>
<organism evidence="1 2">
    <name type="scientific">Thalassoglobus polymorphus</name>
    <dbReference type="NCBI Taxonomy" id="2527994"/>
    <lineage>
        <taxon>Bacteria</taxon>
        <taxon>Pseudomonadati</taxon>
        <taxon>Planctomycetota</taxon>
        <taxon>Planctomycetia</taxon>
        <taxon>Planctomycetales</taxon>
        <taxon>Planctomycetaceae</taxon>
        <taxon>Thalassoglobus</taxon>
    </lineage>
</organism>
<protein>
    <submittedName>
        <fullName evidence="1">Uncharacterized protein</fullName>
    </submittedName>
</protein>
<keyword evidence="2" id="KW-1185">Reference proteome</keyword>
<name>A0A517QQN5_9PLAN</name>
<dbReference type="KEGG" id="tpol:Mal48_31640"/>
<proteinExistence type="predicted"/>